<evidence type="ECO:0000313" key="2">
    <source>
        <dbReference type="EMBL" id="QDT12420.1"/>
    </source>
</evidence>
<dbReference type="EMBL" id="CP036526">
    <property type="protein sequence ID" value="QDT12420.1"/>
    <property type="molecule type" value="Genomic_DNA"/>
</dbReference>
<protein>
    <recommendedName>
        <fullName evidence="4">Cytochrome C</fullName>
    </recommendedName>
</protein>
<feature type="chain" id="PRO_5021847127" description="Cytochrome C" evidence="1">
    <location>
        <begin position="26"/>
        <end position="127"/>
    </location>
</feature>
<keyword evidence="3" id="KW-1185">Reference proteome</keyword>
<sequence precursor="true">MSRNVIVQLAGCLLLGAIVSLPAMAADDDDKAPKFKTKQIMKKAFKGPLLKKVAGGEASDEEKKQLHEMLVALSKNKQPRGEDESWKTLTSALVKAGEAAVKGDEKAGAMLKKAANCKACHKEHKPS</sequence>
<dbReference type="Proteomes" id="UP000319817">
    <property type="component" value="Chromosome"/>
</dbReference>
<accession>A0A517NZ62</accession>
<keyword evidence="1" id="KW-0732">Signal</keyword>
<dbReference type="OrthoDB" id="283665at2"/>
<proteinExistence type="predicted"/>
<evidence type="ECO:0008006" key="4">
    <source>
        <dbReference type="Google" id="ProtNLM"/>
    </source>
</evidence>
<evidence type="ECO:0000313" key="3">
    <source>
        <dbReference type="Proteomes" id="UP000319817"/>
    </source>
</evidence>
<feature type="signal peptide" evidence="1">
    <location>
        <begin position="1"/>
        <end position="25"/>
    </location>
</feature>
<reference evidence="2 3" key="1">
    <citation type="submission" date="2019-02" db="EMBL/GenBank/DDBJ databases">
        <title>Deep-cultivation of Planctomycetes and their phenomic and genomic characterization uncovers novel biology.</title>
        <authorList>
            <person name="Wiegand S."/>
            <person name="Jogler M."/>
            <person name="Boedeker C."/>
            <person name="Pinto D."/>
            <person name="Vollmers J."/>
            <person name="Rivas-Marin E."/>
            <person name="Kohn T."/>
            <person name="Peeters S.H."/>
            <person name="Heuer A."/>
            <person name="Rast P."/>
            <person name="Oberbeckmann S."/>
            <person name="Bunk B."/>
            <person name="Jeske O."/>
            <person name="Meyerdierks A."/>
            <person name="Storesund J.E."/>
            <person name="Kallscheuer N."/>
            <person name="Luecker S."/>
            <person name="Lage O.M."/>
            <person name="Pohl T."/>
            <person name="Merkel B.J."/>
            <person name="Hornburger P."/>
            <person name="Mueller R.-W."/>
            <person name="Bruemmer F."/>
            <person name="Labrenz M."/>
            <person name="Spormann A.M."/>
            <person name="Op den Camp H."/>
            <person name="Overmann J."/>
            <person name="Amann R."/>
            <person name="Jetten M.S.M."/>
            <person name="Mascher T."/>
            <person name="Medema M.H."/>
            <person name="Devos D.P."/>
            <person name="Kaster A.-K."/>
            <person name="Ovreas L."/>
            <person name="Rohde M."/>
            <person name="Galperin M.Y."/>
            <person name="Jogler C."/>
        </authorList>
    </citation>
    <scope>NUCLEOTIDE SEQUENCE [LARGE SCALE GENOMIC DNA]</scope>
    <source>
        <strain evidence="2 3">K23_9</strain>
    </source>
</reference>
<evidence type="ECO:0000256" key="1">
    <source>
        <dbReference type="SAM" id="SignalP"/>
    </source>
</evidence>
<name>A0A517NZ62_9BACT</name>
<dbReference type="AlphaFoldDB" id="A0A517NZ62"/>
<organism evidence="2 3">
    <name type="scientific">Stieleria marina</name>
    <dbReference type="NCBI Taxonomy" id="1930275"/>
    <lineage>
        <taxon>Bacteria</taxon>
        <taxon>Pseudomonadati</taxon>
        <taxon>Planctomycetota</taxon>
        <taxon>Planctomycetia</taxon>
        <taxon>Pirellulales</taxon>
        <taxon>Pirellulaceae</taxon>
        <taxon>Stieleria</taxon>
    </lineage>
</organism>
<gene>
    <name evidence="2" type="ORF">K239x_44300</name>
</gene>
<dbReference type="RefSeq" id="WP_145420284.1">
    <property type="nucleotide sequence ID" value="NZ_CP036526.1"/>
</dbReference>